<dbReference type="RefSeq" id="WP_194105001.1">
    <property type="nucleotide sequence ID" value="NZ_JADFFM010000001.1"/>
</dbReference>
<protein>
    <submittedName>
        <fullName evidence="4">Response regulator</fullName>
    </submittedName>
</protein>
<dbReference type="PANTHER" id="PTHR44591">
    <property type="entry name" value="STRESS RESPONSE REGULATOR PROTEIN 1"/>
    <property type="match status" value="1"/>
</dbReference>
<dbReference type="EMBL" id="JADFFM010000001">
    <property type="protein sequence ID" value="MBE9665604.1"/>
    <property type="molecule type" value="Genomic_DNA"/>
</dbReference>
<accession>A0ABR9XEV4</accession>
<organism evidence="4 5">
    <name type="scientific">Mucilaginibacter boryungensis</name>
    <dbReference type="NCBI Taxonomy" id="768480"/>
    <lineage>
        <taxon>Bacteria</taxon>
        <taxon>Pseudomonadati</taxon>
        <taxon>Bacteroidota</taxon>
        <taxon>Sphingobacteriia</taxon>
        <taxon>Sphingobacteriales</taxon>
        <taxon>Sphingobacteriaceae</taxon>
        <taxon>Mucilaginibacter</taxon>
    </lineage>
</organism>
<evidence type="ECO:0000259" key="3">
    <source>
        <dbReference type="PROSITE" id="PS50110"/>
    </source>
</evidence>
<feature type="domain" description="Response regulatory" evidence="3">
    <location>
        <begin position="2"/>
        <end position="115"/>
    </location>
</feature>
<evidence type="ECO:0000256" key="1">
    <source>
        <dbReference type="ARBA" id="ARBA00022553"/>
    </source>
</evidence>
<comment type="caution">
    <text evidence="4">The sequence shown here is derived from an EMBL/GenBank/DDBJ whole genome shotgun (WGS) entry which is preliminary data.</text>
</comment>
<dbReference type="InterPro" id="IPR001789">
    <property type="entry name" value="Sig_transdc_resp-reg_receiver"/>
</dbReference>
<dbReference type="InterPro" id="IPR011006">
    <property type="entry name" value="CheY-like_superfamily"/>
</dbReference>
<evidence type="ECO:0000313" key="5">
    <source>
        <dbReference type="Proteomes" id="UP000632774"/>
    </source>
</evidence>
<sequence>MKIVVIEDNPDIMDVVDYVLTSDGHELIPCKDGSIESELGDIKPDLVFIDEYLPVKRGSDICKHIKTSPHLRHLPVVLISTVPNIGKIAKQSGADAYLEKPFELSDLIALTHKFIPTA</sequence>
<dbReference type="PROSITE" id="PS50110">
    <property type="entry name" value="RESPONSE_REGULATORY"/>
    <property type="match status" value="1"/>
</dbReference>
<reference evidence="4 5" key="1">
    <citation type="submission" date="2020-10" db="EMBL/GenBank/DDBJ databases">
        <title>Mucilaginibacter mali sp. nov., isolated from rhizosphere soil of apple orchard.</title>
        <authorList>
            <person name="Lee J.-S."/>
            <person name="Kim H.S."/>
            <person name="Kim J.-S."/>
        </authorList>
    </citation>
    <scope>NUCLEOTIDE SEQUENCE [LARGE SCALE GENOMIC DNA]</scope>
    <source>
        <strain evidence="4 5">KCTC 23157</strain>
    </source>
</reference>
<dbReference type="Gene3D" id="3.40.50.2300">
    <property type="match status" value="1"/>
</dbReference>
<dbReference type="Pfam" id="PF00072">
    <property type="entry name" value="Response_reg"/>
    <property type="match status" value="1"/>
</dbReference>
<dbReference type="SUPFAM" id="SSF52172">
    <property type="entry name" value="CheY-like"/>
    <property type="match status" value="1"/>
</dbReference>
<feature type="modified residue" description="4-aspartylphosphate" evidence="2">
    <location>
        <position position="50"/>
    </location>
</feature>
<dbReference type="PANTHER" id="PTHR44591:SF3">
    <property type="entry name" value="RESPONSE REGULATORY DOMAIN-CONTAINING PROTEIN"/>
    <property type="match status" value="1"/>
</dbReference>
<keyword evidence="5" id="KW-1185">Reference proteome</keyword>
<evidence type="ECO:0000256" key="2">
    <source>
        <dbReference type="PROSITE-ProRule" id="PRU00169"/>
    </source>
</evidence>
<keyword evidence="1 2" id="KW-0597">Phosphoprotein</keyword>
<gene>
    <name evidence="4" type="ORF">IRJ18_04465</name>
</gene>
<evidence type="ECO:0000313" key="4">
    <source>
        <dbReference type="EMBL" id="MBE9665604.1"/>
    </source>
</evidence>
<dbReference type="InterPro" id="IPR050595">
    <property type="entry name" value="Bact_response_regulator"/>
</dbReference>
<proteinExistence type="predicted"/>
<name>A0ABR9XEV4_9SPHI</name>
<dbReference type="Proteomes" id="UP000632774">
    <property type="component" value="Unassembled WGS sequence"/>
</dbReference>
<dbReference type="SMART" id="SM00448">
    <property type="entry name" value="REC"/>
    <property type="match status" value="1"/>
</dbReference>